<dbReference type="GO" id="GO:0003887">
    <property type="term" value="F:DNA-directed DNA polymerase activity"/>
    <property type="evidence" value="ECO:0007669"/>
    <property type="project" value="UniProtKB-KW"/>
</dbReference>
<proteinExistence type="predicted"/>
<dbReference type="EMBL" id="QEAN01000020">
    <property type="protein sequence ID" value="TPX53228.1"/>
    <property type="molecule type" value="Genomic_DNA"/>
</dbReference>
<protein>
    <submittedName>
        <fullName evidence="3">DNA-directed DNA polymerase</fullName>
    </submittedName>
</protein>
<evidence type="ECO:0000259" key="2">
    <source>
        <dbReference type="Pfam" id="PF07727"/>
    </source>
</evidence>
<organism evidence="3 4">
    <name type="scientific">Synchytrium endobioticum</name>
    <dbReference type="NCBI Taxonomy" id="286115"/>
    <lineage>
        <taxon>Eukaryota</taxon>
        <taxon>Fungi</taxon>
        <taxon>Fungi incertae sedis</taxon>
        <taxon>Chytridiomycota</taxon>
        <taxon>Chytridiomycota incertae sedis</taxon>
        <taxon>Chytridiomycetes</taxon>
        <taxon>Synchytriales</taxon>
        <taxon>Synchytriaceae</taxon>
        <taxon>Synchytrium</taxon>
    </lineage>
</organism>
<name>A0A507DQN9_9FUNG</name>
<feature type="domain" description="Reverse transcriptase Ty1/copia-type" evidence="2">
    <location>
        <begin position="112"/>
        <end position="227"/>
    </location>
</feature>
<sequence>MGIKYFWKYLTSLNVVKEKLGSVDSKLLFGITGNAAPKVGEESESEDDKNPLIPPPSLVLSEILEEHEVEEDPEEEAIPIISAPPHIQYKPSNLQTGNKDEEVALLDGAMMIIPVRWVYAVKSDENGVIDRFKARVVAKGYAQIEGVDFDITYSPTLLHASLRTLFTITATVDLELHHLDVNTAFLNSEIDTDVYIERPEGFVDPEFPNHVLKLKKAIYGLKHASRLCMVGSLLYASNMTRPDIAAPVALEGQYVVDPAERHLVAVKRIGLRLGCEEVLTKRNSAAQESKLSPNKKSRRPPSYEAETSANQTERRAFMGFVNFYRAFAKDLSLLLSNFGQELCVQDVTHREETDTDGHAIICI</sequence>
<keyword evidence="3" id="KW-0548">Nucleotidyltransferase</keyword>
<accession>A0A507DQN9</accession>
<evidence type="ECO:0000313" key="3">
    <source>
        <dbReference type="EMBL" id="TPX53228.1"/>
    </source>
</evidence>
<evidence type="ECO:0000313" key="4">
    <source>
        <dbReference type="Proteomes" id="UP000317494"/>
    </source>
</evidence>
<dbReference type="InterPro" id="IPR013103">
    <property type="entry name" value="RVT_2"/>
</dbReference>
<keyword evidence="4" id="KW-1185">Reference proteome</keyword>
<dbReference type="AlphaFoldDB" id="A0A507DQN9"/>
<reference evidence="3 4" key="1">
    <citation type="journal article" date="2019" name="Sci. Rep.">
        <title>Comparative genomics of chytrid fungi reveal insights into the obligate biotrophic and pathogenic lifestyle of Synchytrium endobioticum.</title>
        <authorList>
            <person name="van de Vossenberg B.T.L.H."/>
            <person name="Warris S."/>
            <person name="Nguyen H.D.T."/>
            <person name="van Gent-Pelzer M.P.E."/>
            <person name="Joly D.L."/>
            <person name="van de Geest H.C."/>
            <person name="Bonants P.J.M."/>
            <person name="Smith D.S."/>
            <person name="Levesque C.A."/>
            <person name="van der Lee T.A.J."/>
        </authorList>
    </citation>
    <scope>NUCLEOTIDE SEQUENCE [LARGE SCALE GENOMIC DNA]</scope>
    <source>
        <strain evidence="3 4">MB42</strain>
    </source>
</reference>
<dbReference type="STRING" id="286115.A0A507DQN9"/>
<gene>
    <name evidence="3" type="primary">SENM926</name>
    <name evidence="3" type="ORF">SeMB42_g00926</name>
</gene>
<comment type="caution">
    <text evidence="3">The sequence shown here is derived from an EMBL/GenBank/DDBJ whole genome shotgun (WGS) entry which is preliminary data.</text>
</comment>
<dbReference type="Pfam" id="PF07727">
    <property type="entry name" value="RVT_2"/>
    <property type="match status" value="1"/>
</dbReference>
<keyword evidence="3" id="KW-0239">DNA-directed DNA polymerase</keyword>
<feature type="region of interest" description="Disordered" evidence="1">
    <location>
        <begin position="284"/>
        <end position="310"/>
    </location>
</feature>
<evidence type="ECO:0000256" key="1">
    <source>
        <dbReference type="SAM" id="MobiDB-lite"/>
    </source>
</evidence>
<keyword evidence="3" id="KW-0808">Transferase</keyword>
<dbReference type="VEuPathDB" id="FungiDB:SeMB42_g00926"/>
<dbReference type="Proteomes" id="UP000317494">
    <property type="component" value="Unassembled WGS sequence"/>
</dbReference>